<sequence>MDETDKRILALLQKNARMSYSEIAQKVALSAPAVKEHITKLEDKGIIEKYTININYKKIEKSLTAFILFETVNCQAFREFCTDHPLVLENYRLAGTFSYLAKVVAADMEELEQFIDETMAFGRPSTHLVFSSSTNDFNDIKKTLET</sequence>
<dbReference type="InterPro" id="IPR000485">
    <property type="entry name" value="AsnC-type_HTH_dom"/>
</dbReference>
<keyword evidence="3" id="KW-0804">Transcription</keyword>
<keyword evidence="1" id="KW-0805">Transcription regulation</keyword>
<organism evidence="5 7">
    <name type="scientific">Enterococcus gilvus ATCC BAA-350</name>
    <dbReference type="NCBI Taxonomy" id="1158614"/>
    <lineage>
        <taxon>Bacteria</taxon>
        <taxon>Bacillati</taxon>
        <taxon>Bacillota</taxon>
        <taxon>Bacilli</taxon>
        <taxon>Lactobacillales</taxon>
        <taxon>Enterococcaceae</taxon>
        <taxon>Enterococcus</taxon>
    </lineage>
</organism>
<protein>
    <recommendedName>
        <fullName evidence="4">HTH asnC-type domain-containing protein</fullName>
    </recommendedName>
</protein>
<evidence type="ECO:0000259" key="4">
    <source>
        <dbReference type="PROSITE" id="PS50956"/>
    </source>
</evidence>
<reference evidence="5 7" key="1">
    <citation type="submission" date="2013-02" db="EMBL/GenBank/DDBJ databases">
        <title>The Genome Sequence of Enterococcus gilvus ATCC BAA-350.</title>
        <authorList>
            <consortium name="The Broad Institute Genome Sequencing Platform"/>
            <consortium name="The Broad Institute Genome Sequencing Center for Infectious Disease"/>
            <person name="Earl A.M."/>
            <person name="Gilmore M.S."/>
            <person name="Lebreton F."/>
            <person name="Walker B."/>
            <person name="Young S.K."/>
            <person name="Zeng Q."/>
            <person name="Gargeya S."/>
            <person name="Fitzgerald M."/>
            <person name="Haas B."/>
            <person name="Abouelleil A."/>
            <person name="Alvarado L."/>
            <person name="Arachchi H.M."/>
            <person name="Berlin A.M."/>
            <person name="Chapman S.B."/>
            <person name="Dewar J."/>
            <person name="Goldberg J."/>
            <person name="Griggs A."/>
            <person name="Gujja S."/>
            <person name="Hansen M."/>
            <person name="Howarth C."/>
            <person name="Imamovic A."/>
            <person name="Larimer J."/>
            <person name="McCowan C."/>
            <person name="Murphy C."/>
            <person name="Neiman D."/>
            <person name="Pearson M."/>
            <person name="Priest M."/>
            <person name="Roberts A."/>
            <person name="Saif S."/>
            <person name="Shea T."/>
            <person name="Sisk P."/>
            <person name="Sykes S."/>
            <person name="Wortman J."/>
            <person name="Nusbaum C."/>
            <person name="Birren B."/>
        </authorList>
    </citation>
    <scope>NUCLEOTIDE SEQUENCE [LARGE SCALE GENOMIC DNA]</scope>
    <source>
        <strain evidence="5 7">ATCC BAA-350</strain>
    </source>
</reference>
<dbReference type="InterPro" id="IPR019888">
    <property type="entry name" value="Tscrpt_reg_AsnC-like"/>
</dbReference>
<dbReference type="SMART" id="SM00344">
    <property type="entry name" value="HTH_ASNC"/>
    <property type="match status" value="1"/>
</dbReference>
<dbReference type="GO" id="GO:0043200">
    <property type="term" value="P:response to amino acid"/>
    <property type="evidence" value="ECO:0007669"/>
    <property type="project" value="TreeGrafter"/>
</dbReference>
<dbReference type="PANTHER" id="PTHR30154:SF20">
    <property type="entry name" value="LEUCINE-RESPONSIVE REGULATORY PROTEIN"/>
    <property type="match status" value="1"/>
</dbReference>
<dbReference type="FunFam" id="1.10.10.10:FF:000186">
    <property type="entry name" value="AsnC family transcriptional regulator"/>
    <property type="match status" value="1"/>
</dbReference>
<dbReference type="InterPro" id="IPR011008">
    <property type="entry name" value="Dimeric_a/b-barrel"/>
</dbReference>
<dbReference type="Gene3D" id="3.30.70.920">
    <property type="match status" value="1"/>
</dbReference>
<dbReference type="SUPFAM" id="SSF54909">
    <property type="entry name" value="Dimeric alpha+beta barrel"/>
    <property type="match status" value="1"/>
</dbReference>
<dbReference type="InterPro" id="IPR019887">
    <property type="entry name" value="Tscrpt_reg_AsnC/Lrp_C"/>
</dbReference>
<dbReference type="PATRIC" id="fig|1158614.3.peg.1514"/>
<dbReference type="PANTHER" id="PTHR30154">
    <property type="entry name" value="LEUCINE-RESPONSIVE REGULATORY PROTEIN"/>
    <property type="match status" value="1"/>
</dbReference>
<dbReference type="InterPro" id="IPR011991">
    <property type="entry name" value="ArsR-like_HTH"/>
</dbReference>
<dbReference type="PRINTS" id="PR00033">
    <property type="entry name" value="HTHASNC"/>
</dbReference>
<evidence type="ECO:0000313" key="5">
    <source>
        <dbReference type="EMBL" id="EOI57286.1"/>
    </source>
</evidence>
<dbReference type="HOGENOM" id="CLU_091233_3_1_9"/>
<evidence type="ECO:0000256" key="2">
    <source>
        <dbReference type="ARBA" id="ARBA00023125"/>
    </source>
</evidence>
<dbReference type="eggNOG" id="COG1522">
    <property type="taxonomic scope" value="Bacteria"/>
</dbReference>
<dbReference type="PROSITE" id="PS50956">
    <property type="entry name" value="HTH_ASNC_2"/>
    <property type="match status" value="1"/>
</dbReference>
<dbReference type="Proteomes" id="UP000013750">
    <property type="component" value="Unassembled WGS sequence"/>
</dbReference>
<feature type="domain" description="HTH asnC-type" evidence="4">
    <location>
        <begin position="1"/>
        <end position="64"/>
    </location>
</feature>
<dbReference type="GO" id="GO:0005829">
    <property type="term" value="C:cytosol"/>
    <property type="evidence" value="ECO:0007669"/>
    <property type="project" value="TreeGrafter"/>
</dbReference>
<evidence type="ECO:0000256" key="1">
    <source>
        <dbReference type="ARBA" id="ARBA00023015"/>
    </source>
</evidence>
<keyword evidence="2" id="KW-0238">DNA-binding</keyword>
<evidence type="ECO:0000313" key="8">
    <source>
        <dbReference type="Proteomes" id="UP000014160"/>
    </source>
</evidence>
<dbReference type="EMBL" id="AJDQ01000006">
    <property type="protein sequence ID" value="EOI57286.1"/>
    <property type="molecule type" value="Genomic_DNA"/>
</dbReference>
<evidence type="ECO:0000256" key="3">
    <source>
        <dbReference type="ARBA" id="ARBA00023163"/>
    </source>
</evidence>
<dbReference type="SUPFAM" id="SSF46785">
    <property type="entry name" value="Winged helix' DNA-binding domain"/>
    <property type="match status" value="1"/>
</dbReference>
<dbReference type="Proteomes" id="UP000014160">
    <property type="component" value="Unassembled WGS sequence"/>
</dbReference>
<dbReference type="GO" id="GO:0043565">
    <property type="term" value="F:sequence-specific DNA binding"/>
    <property type="evidence" value="ECO:0007669"/>
    <property type="project" value="InterPro"/>
</dbReference>
<dbReference type="AlphaFoldDB" id="R2VI14"/>
<dbReference type="CDD" id="cd00090">
    <property type="entry name" value="HTH_ARSR"/>
    <property type="match status" value="1"/>
</dbReference>
<gene>
    <name evidence="6" type="ORF">I592_02467</name>
    <name evidence="5" type="ORF">UKC_01500</name>
</gene>
<evidence type="ECO:0000313" key="6">
    <source>
        <dbReference type="EMBL" id="EOW83140.1"/>
    </source>
</evidence>
<dbReference type="Pfam" id="PF01037">
    <property type="entry name" value="AsnC_trans_reg"/>
    <property type="match status" value="1"/>
</dbReference>
<comment type="caution">
    <text evidence="5">The sequence shown here is derived from an EMBL/GenBank/DDBJ whole genome shotgun (WGS) entry which is preliminary data.</text>
</comment>
<proteinExistence type="predicted"/>
<evidence type="ECO:0000313" key="7">
    <source>
        <dbReference type="Proteomes" id="UP000013750"/>
    </source>
</evidence>
<name>R2VI14_9ENTE</name>
<dbReference type="InterPro" id="IPR036390">
    <property type="entry name" value="WH_DNA-bd_sf"/>
</dbReference>
<reference evidence="6 8" key="2">
    <citation type="submission" date="2013-03" db="EMBL/GenBank/DDBJ databases">
        <title>The Genome Sequence of Enterococcus gilvus ATCC BAA-350 (PacBio/Illumina hybrid assembly).</title>
        <authorList>
            <consortium name="The Broad Institute Genomics Platform"/>
            <consortium name="The Broad Institute Genome Sequencing Center for Infectious Disease"/>
            <person name="Earl A."/>
            <person name="Russ C."/>
            <person name="Gilmore M."/>
            <person name="Surin D."/>
            <person name="Walker B."/>
            <person name="Young S."/>
            <person name="Zeng Q."/>
            <person name="Gargeya S."/>
            <person name="Fitzgerald M."/>
            <person name="Haas B."/>
            <person name="Abouelleil A."/>
            <person name="Allen A.W."/>
            <person name="Alvarado L."/>
            <person name="Arachchi H.M."/>
            <person name="Berlin A.M."/>
            <person name="Chapman S.B."/>
            <person name="Gainer-Dewar J."/>
            <person name="Goldberg J."/>
            <person name="Griggs A."/>
            <person name="Gujja S."/>
            <person name="Hansen M."/>
            <person name="Howarth C."/>
            <person name="Imamovic A."/>
            <person name="Ireland A."/>
            <person name="Larimer J."/>
            <person name="McCowan C."/>
            <person name="Murphy C."/>
            <person name="Pearson M."/>
            <person name="Poon T.W."/>
            <person name="Priest M."/>
            <person name="Roberts A."/>
            <person name="Saif S."/>
            <person name="Shea T."/>
            <person name="Sisk P."/>
            <person name="Sykes S."/>
            <person name="Wortman J."/>
            <person name="Nusbaum C."/>
            <person name="Birren B."/>
        </authorList>
    </citation>
    <scope>NUCLEOTIDE SEQUENCE [LARGE SCALE GENOMIC DNA]</scope>
    <source>
        <strain evidence="6 8">ATCC BAA-350</strain>
    </source>
</reference>
<accession>R2VI14</accession>
<dbReference type="InterPro" id="IPR036388">
    <property type="entry name" value="WH-like_DNA-bd_sf"/>
</dbReference>
<dbReference type="EMBL" id="ASWH01000001">
    <property type="protein sequence ID" value="EOW83140.1"/>
    <property type="molecule type" value="Genomic_DNA"/>
</dbReference>
<dbReference type="RefSeq" id="WP_010779917.1">
    <property type="nucleotide sequence ID" value="NZ_ASWH01000001.1"/>
</dbReference>
<dbReference type="Gene3D" id="1.10.10.10">
    <property type="entry name" value="Winged helix-like DNA-binding domain superfamily/Winged helix DNA-binding domain"/>
    <property type="match status" value="1"/>
</dbReference>
<keyword evidence="8" id="KW-1185">Reference proteome</keyword>
<dbReference type="Pfam" id="PF13412">
    <property type="entry name" value="HTH_24"/>
    <property type="match status" value="1"/>
</dbReference>
<dbReference type="OrthoDB" id="34294at2"/>